<accession>A0A0K0DRM2</accession>
<evidence type="ECO:0000259" key="6">
    <source>
        <dbReference type="PROSITE" id="PS52027"/>
    </source>
</evidence>
<dbReference type="InterPro" id="IPR049899">
    <property type="entry name" value="Znf_C2HC_C3H"/>
</dbReference>
<dbReference type="PANTHER" id="PTHR13555:SF36">
    <property type="entry name" value="ZINC FINGER C2HC DOMAIN-CONTAINING PROTEIN 1B"/>
    <property type="match status" value="1"/>
</dbReference>
<dbReference type="WBParaSite" id="ACAC_0001441101-mRNA-1">
    <property type="protein sequence ID" value="ACAC_0001441101-mRNA-1"/>
    <property type="gene ID" value="ACAC_0001441101"/>
</dbReference>
<evidence type="ECO:0000313" key="8">
    <source>
        <dbReference type="WBParaSite" id="ACAC_0001441101-mRNA-1"/>
    </source>
</evidence>
<evidence type="ECO:0000256" key="2">
    <source>
        <dbReference type="ARBA" id="ARBA00022737"/>
    </source>
</evidence>
<proteinExistence type="predicted"/>
<dbReference type="Pfam" id="PF13913">
    <property type="entry name" value="zf-C2HC_2"/>
    <property type="match status" value="1"/>
</dbReference>
<reference evidence="8" key="2">
    <citation type="submission" date="2017-02" db="UniProtKB">
        <authorList>
            <consortium name="WormBaseParasite"/>
        </authorList>
    </citation>
    <scope>IDENTIFICATION</scope>
</reference>
<keyword evidence="1" id="KW-0479">Metal-binding</keyword>
<dbReference type="PANTHER" id="PTHR13555">
    <property type="entry name" value="C2H2 ZINC FINGER CGI-62-RELATED"/>
    <property type="match status" value="1"/>
</dbReference>
<keyword evidence="4" id="KW-0862">Zinc</keyword>
<sequence>LERRSLNSAAFYAFCKKEREGLGGLIRRIALRKIAVYYVQCDYCGRNFSEKAAERHIPFCKEQNSMKALNSSARSLSSHRKPIPFRSTVILFLNPQYFHYIALNF</sequence>
<dbReference type="InterPro" id="IPR026319">
    <property type="entry name" value="ZC2HC1A/B-like"/>
</dbReference>
<dbReference type="Gene3D" id="3.30.160.60">
    <property type="entry name" value="Classic Zinc Finger"/>
    <property type="match status" value="1"/>
</dbReference>
<evidence type="ECO:0000256" key="1">
    <source>
        <dbReference type="ARBA" id="ARBA00022723"/>
    </source>
</evidence>
<dbReference type="STRING" id="6313.A0A0K0DRM2"/>
<evidence type="ECO:0000313" key="7">
    <source>
        <dbReference type="Proteomes" id="UP000035642"/>
    </source>
</evidence>
<dbReference type="AlphaFoldDB" id="A0A0K0DRM2"/>
<dbReference type="GO" id="GO:0008270">
    <property type="term" value="F:zinc ion binding"/>
    <property type="evidence" value="ECO:0007669"/>
    <property type="project" value="UniProtKB-KW"/>
</dbReference>
<name>A0A0K0DRM2_ANGCA</name>
<keyword evidence="2" id="KW-0677">Repeat</keyword>
<evidence type="ECO:0000256" key="5">
    <source>
        <dbReference type="PROSITE-ProRule" id="PRU01371"/>
    </source>
</evidence>
<keyword evidence="7" id="KW-1185">Reference proteome</keyword>
<reference evidence="7" key="1">
    <citation type="submission" date="2012-09" db="EMBL/GenBank/DDBJ databases">
        <authorList>
            <person name="Martin A.A."/>
        </authorList>
    </citation>
    <scope>NUCLEOTIDE SEQUENCE</scope>
</reference>
<dbReference type="Proteomes" id="UP000035642">
    <property type="component" value="Unassembled WGS sequence"/>
</dbReference>
<dbReference type="PROSITE" id="PS52027">
    <property type="entry name" value="ZF_C2HC_C3H"/>
    <property type="match status" value="1"/>
</dbReference>
<evidence type="ECO:0000256" key="4">
    <source>
        <dbReference type="ARBA" id="ARBA00022833"/>
    </source>
</evidence>
<protein>
    <submittedName>
        <fullName evidence="8">C2H2-type domain-containing protein</fullName>
    </submittedName>
</protein>
<keyword evidence="3 5" id="KW-0863">Zinc-finger</keyword>
<organism evidence="7 8">
    <name type="scientific">Angiostrongylus cantonensis</name>
    <name type="common">Rat lungworm</name>
    <dbReference type="NCBI Taxonomy" id="6313"/>
    <lineage>
        <taxon>Eukaryota</taxon>
        <taxon>Metazoa</taxon>
        <taxon>Ecdysozoa</taxon>
        <taxon>Nematoda</taxon>
        <taxon>Chromadorea</taxon>
        <taxon>Rhabditida</taxon>
        <taxon>Rhabditina</taxon>
        <taxon>Rhabditomorpha</taxon>
        <taxon>Strongyloidea</taxon>
        <taxon>Metastrongylidae</taxon>
        <taxon>Angiostrongylus</taxon>
    </lineage>
</organism>
<feature type="domain" description="C2HC/C3H-type" evidence="6">
    <location>
        <begin position="37"/>
        <end position="66"/>
    </location>
</feature>
<evidence type="ECO:0000256" key="3">
    <source>
        <dbReference type="ARBA" id="ARBA00022771"/>
    </source>
</evidence>